<dbReference type="GO" id="GO:1901981">
    <property type="term" value="F:phosphatidylinositol phosphate binding"/>
    <property type="evidence" value="ECO:0007669"/>
    <property type="project" value="TreeGrafter"/>
</dbReference>
<gene>
    <name evidence="5" type="primary">RCSD1</name>
</gene>
<organism evidence="4 5">
    <name type="scientific">Geotrypetes seraphini</name>
    <name type="common">Gaboon caecilian</name>
    <name type="synonym">Caecilia seraphini</name>
    <dbReference type="NCBI Taxonomy" id="260995"/>
    <lineage>
        <taxon>Eukaryota</taxon>
        <taxon>Metazoa</taxon>
        <taxon>Chordata</taxon>
        <taxon>Craniata</taxon>
        <taxon>Vertebrata</taxon>
        <taxon>Euteleostomi</taxon>
        <taxon>Amphibia</taxon>
        <taxon>Gymnophiona</taxon>
        <taxon>Geotrypetes</taxon>
    </lineage>
</organism>
<dbReference type="GeneID" id="117359429"/>
<name>A0A6P8QQD6_GEOSA</name>
<evidence type="ECO:0000256" key="1">
    <source>
        <dbReference type="ARBA" id="ARBA00022553"/>
    </source>
</evidence>
<keyword evidence="4" id="KW-1185">Reference proteome</keyword>
<feature type="compositionally biased region" description="Basic and acidic residues" evidence="2">
    <location>
        <begin position="283"/>
        <end position="298"/>
    </location>
</feature>
<dbReference type="GO" id="GO:1905394">
    <property type="term" value="F:retromer complex binding"/>
    <property type="evidence" value="ECO:0007669"/>
    <property type="project" value="TreeGrafter"/>
</dbReference>
<dbReference type="CTD" id="92241"/>
<dbReference type="InParanoid" id="A0A6P8QQD6"/>
<dbReference type="GO" id="GO:0051015">
    <property type="term" value="F:actin filament binding"/>
    <property type="evidence" value="ECO:0007669"/>
    <property type="project" value="TreeGrafter"/>
</dbReference>
<feature type="compositionally biased region" description="Polar residues" evidence="2">
    <location>
        <begin position="311"/>
        <end position="327"/>
    </location>
</feature>
<dbReference type="RefSeq" id="XP_033798080.1">
    <property type="nucleotide sequence ID" value="XM_033942189.1"/>
</dbReference>
<feature type="compositionally biased region" description="Basic residues" evidence="2">
    <location>
        <begin position="161"/>
        <end position="178"/>
    </location>
</feature>
<dbReference type="GO" id="GO:0042147">
    <property type="term" value="P:retrograde transport, endosome to Golgi"/>
    <property type="evidence" value="ECO:0007669"/>
    <property type="project" value="TreeGrafter"/>
</dbReference>
<sequence length="327" mass="35662">MERRSIETCAKEEKQESPSVAKLAGKFNNQAATAAGKEVPVHKPTRRKPPCSLPLHALKPESGQNGEEKTSLGTSHIPKIKMKSSPLIEKLQANLAFAPATLLPGASPKSPGLKTPTSPFHSPPSTPSSPSIQTRSSESDEGPVSFENPPEETHLPCYNKVRTRGSLKRRPPSRRFRKSQSDIEAEDYLGATAEAEENTTGMKMGNEVFEERKEKLKSPEGDRADNMRTQEQTKIEDKSAGNASGTVENSKDEVRPNEGTAKHQECEESSGLGTQKDNAVDEVGEHTEIQEPEQKSSESSETVASIEPTIEEQSLKPNQKLGTEQTQ</sequence>
<evidence type="ECO:0000313" key="5">
    <source>
        <dbReference type="RefSeq" id="XP_033798080.1"/>
    </source>
</evidence>
<reference evidence="5" key="1">
    <citation type="submission" date="2025-08" db="UniProtKB">
        <authorList>
            <consortium name="RefSeq"/>
        </authorList>
    </citation>
    <scope>IDENTIFICATION</scope>
</reference>
<dbReference type="AlphaFoldDB" id="A0A6P8QQD6"/>
<dbReference type="PANTHER" id="PTHR21669:SF2">
    <property type="entry name" value="CAPZ-INTERACTING PROTEIN"/>
    <property type="match status" value="1"/>
</dbReference>
<keyword evidence="1" id="KW-0597">Phosphoprotein</keyword>
<dbReference type="GO" id="GO:0005769">
    <property type="term" value="C:early endosome"/>
    <property type="evidence" value="ECO:0007669"/>
    <property type="project" value="TreeGrafter"/>
</dbReference>
<proteinExistence type="predicted"/>
<protein>
    <submittedName>
        <fullName evidence="5">CapZ-interacting protein isoform X1</fullName>
    </submittedName>
</protein>
<dbReference type="OrthoDB" id="9450049at2759"/>
<feature type="compositionally biased region" description="Basic and acidic residues" evidence="2">
    <location>
        <begin position="1"/>
        <end position="16"/>
    </location>
</feature>
<feature type="region of interest" description="Disordered" evidence="2">
    <location>
        <begin position="1"/>
        <end position="21"/>
    </location>
</feature>
<feature type="region of interest" description="Disordered" evidence="2">
    <location>
        <begin position="33"/>
        <end position="79"/>
    </location>
</feature>
<feature type="compositionally biased region" description="Basic and acidic residues" evidence="2">
    <location>
        <begin position="209"/>
        <end position="239"/>
    </location>
</feature>
<evidence type="ECO:0000259" key="3">
    <source>
        <dbReference type="Pfam" id="PF15255"/>
    </source>
</evidence>
<dbReference type="KEGG" id="gsh:117359429"/>
<dbReference type="PANTHER" id="PTHR21669">
    <property type="entry name" value="CAPZ-INTERACTING PROTEIN AND RELATED PROTEINS"/>
    <property type="match status" value="1"/>
</dbReference>
<dbReference type="GO" id="GO:0003009">
    <property type="term" value="P:skeletal muscle contraction"/>
    <property type="evidence" value="ECO:0007669"/>
    <property type="project" value="TreeGrafter"/>
</dbReference>
<dbReference type="GO" id="GO:0036010">
    <property type="term" value="P:protein localization to endosome"/>
    <property type="evidence" value="ECO:0007669"/>
    <property type="project" value="TreeGrafter"/>
</dbReference>
<evidence type="ECO:0000256" key="2">
    <source>
        <dbReference type="SAM" id="MobiDB-lite"/>
    </source>
</evidence>
<dbReference type="FunCoup" id="A0A6P8QQD6">
    <property type="interactions" value="45"/>
</dbReference>
<dbReference type="GO" id="GO:0005829">
    <property type="term" value="C:cytosol"/>
    <property type="evidence" value="ECO:0007669"/>
    <property type="project" value="GOC"/>
</dbReference>
<feature type="compositionally biased region" description="Basic and acidic residues" evidence="2">
    <location>
        <begin position="249"/>
        <end position="266"/>
    </location>
</feature>
<dbReference type="Proteomes" id="UP000515159">
    <property type="component" value="Chromosome 4"/>
</dbReference>
<feature type="region of interest" description="Disordered" evidence="2">
    <location>
        <begin position="101"/>
        <end position="327"/>
    </location>
</feature>
<evidence type="ECO:0000313" key="4">
    <source>
        <dbReference type="Proteomes" id="UP000515159"/>
    </source>
</evidence>
<feature type="domain" description="FAM21/CAPZIP" evidence="3">
    <location>
        <begin position="81"/>
        <end position="187"/>
    </location>
</feature>
<dbReference type="Pfam" id="PF15255">
    <property type="entry name" value="CAP-ZIP_m"/>
    <property type="match status" value="1"/>
</dbReference>
<dbReference type="GO" id="GO:0071203">
    <property type="term" value="C:WASH complex"/>
    <property type="evidence" value="ECO:0007669"/>
    <property type="project" value="TreeGrafter"/>
</dbReference>
<dbReference type="InterPro" id="IPR029341">
    <property type="entry name" value="FAM21/CAPZIP"/>
</dbReference>
<accession>A0A6P8QQD6</accession>